<dbReference type="GO" id="GO:0097060">
    <property type="term" value="C:synaptic membrane"/>
    <property type="evidence" value="ECO:0007669"/>
    <property type="project" value="TreeGrafter"/>
</dbReference>
<dbReference type="GO" id="GO:0046578">
    <property type="term" value="P:regulation of Ras protein signal transduction"/>
    <property type="evidence" value="ECO:0007669"/>
    <property type="project" value="TreeGrafter"/>
</dbReference>
<feature type="region of interest" description="Disordered" evidence="2">
    <location>
        <begin position="1231"/>
        <end position="1306"/>
    </location>
</feature>
<dbReference type="Proteomes" id="UP000735302">
    <property type="component" value="Unassembled WGS sequence"/>
</dbReference>
<feature type="domain" description="Rho-GAP" evidence="5">
    <location>
        <begin position="1727"/>
        <end position="1923"/>
    </location>
</feature>
<dbReference type="GO" id="GO:0005096">
    <property type="term" value="F:GTPase activator activity"/>
    <property type="evidence" value="ECO:0007669"/>
    <property type="project" value="UniProtKB-KW"/>
</dbReference>
<feature type="compositionally biased region" description="Basic and acidic residues" evidence="2">
    <location>
        <begin position="1961"/>
        <end position="1975"/>
    </location>
</feature>
<feature type="region of interest" description="Disordered" evidence="2">
    <location>
        <begin position="1942"/>
        <end position="1991"/>
    </location>
</feature>
<feature type="compositionally biased region" description="Low complexity" evidence="2">
    <location>
        <begin position="1083"/>
        <end position="1092"/>
    </location>
</feature>
<feature type="domain" description="PDZ" evidence="4">
    <location>
        <begin position="878"/>
        <end position="948"/>
    </location>
</feature>
<feature type="region of interest" description="Disordered" evidence="2">
    <location>
        <begin position="1026"/>
        <end position="1054"/>
    </location>
</feature>
<dbReference type="PROSITE" id="PS50238">
    <property type="entry name" value="RHOGAP"/>
    <property type="match status" value="1"/>
</dbReference>
<dbReference type="InterPro" id="IPR057459">
    <property type="entry name" value="SYDE1/2_C2"/>
</dbReference>
<feature type="compositionally biased region" description="Low complexity" evidence="2">
    <location>
        <begin position="1269"/>
        <end position="1292"/>
    </location>
</feature>
<dbReference type="SUPFAM" id="SSF48350">
    <property type="entry name" value="GTPase activation domain, GAP"/>
    <property type="match status" value="1"/>
</dbReference>
<dbReference type="PANTHER" id="PTHR46150">
    <property type="entry name" value="RHO GTPASE-ACTIVATING PROTEIN 100F"/>
    <property type="match status" value="1"/>
</dbReference>
<feature type="compositionally biased region" description="Basic residues" evidence="2">
    <location>
        <begin position="1231"/>
        <end position="1244"/>
    </location>
</feature>
<feature type="region of interest" description="Disordered" evidence="2">
    <location>
        <begin position="1076"/>
        <end position="1120"/>
    </location>
</feature>
<dbReference type="PANTHER" id="PTHR46150:SF3">
    <property type="entry name" value="RHO GTPASE-ACTIVATING PROTEIN 100F"/>
    <property type="match status" value="1"/>
</dbReference>
<feature type="compositionally biased region" description="Basic and acidic residues" evidence="2">
    <location>
        <begin position="492"/>
        <end position="503"/>
    </location>
</feature>
<dbReference type="PROSITE" id="PS50106">
    <property type="entry name" value="PDZ"/>
    <property type="match status" value="1"/>
</dbReference>
<evidence type="ECO:0000256" key="1">
    <source>
        <dbReference type="ARBA" id="ARBA00022468"/>
    </source>
</evidence>
<dbReference type="GO" id="GO:0016477">
    <property type="term" value="P:cell migration"/>
    <property type="evidence" value="ECO:0007669"/>
    <property type="project" value="TreeGrafter"/>
</dbReference>
<feature type="region of interest" description="Disordered" evidence="2">
    <location>
        <begin position="732"/>
        <end position="761"/>
    </location>
</feature>
<dbReference type="Gene3D" id="2.60.40.150">
    <property type="entry name" value="C2 domain"/>
    <property type="match status" value="1"/>
</dbReference>
<feature type="compositionally biased region" description="Low complexity" evidence="2">
    <location>
        <begin position="614"/>
        <end position="626"/>
    </location>
</feature>
<dbReference type="GO" id="GO:0030030">
    <property type="term" value="P:cell projection organization"/>
    <property type="evidence" value="ECO:0007669"/>
    <property type="project" value="TreeGrafter"/>
</dbReference>
<dbReference type="GO" id="GO:0007165">
    <property type="term" value="P:signal transduction"/>
    <property type="evidence" value="ECO:0007669"/>
    <property type="project" value="InterPro"/>
</dbReference>
<feature type="compositionally biased region" description="Polar residues" evidence="2">
    <location>
        <begin position="278"/>
        <end position="288"/>
    </location>
</feature>
<feature type="region of interest" description="Disordered" evidence="2">
    <location>
        <begin position="573"/>
        <end position="597"/>
    </location>
</feature>
<feature type="region of interest" description="Disordered" evidence="2">
    <location>
        <begin position="437"/>
        <end position="503"/>
    </location>
</feature>
<organism evidence="6 7">
    <name type="scientific">Plakobranchus ocellatus</name>
    <dbReference type="NCBI Taxonomy" id="259542"/>
    <lineage>
        <taxon>Eukaryota</taxon>
        <taxon>Metazoa</taxon>
        <taxon>Spiralia</taxon>
        <taxon>Lophotrochozoa</taxon>
        <taxon>Mollusca</taxon>
        <taxon>Gastropoda</taxon>
        <taxon>Heterobranchia</taxon>
        <taxon>Euthyneura</taxon>
        <taxon>Panpulmonata</taxon>
        <taxon>Sacoglossa</taxon>
        <taxon>Placobranchoidea</taxon>
        <taxon>Plakobranchidae</taxon>
        <taxon>Plakobranchus</taxon>
    </lineage>
</organism>
<dbReference type="SUPFAM" id="SSF50156">
    <property type="entry name" value="PDZ domain-like"/>
    <property type="match status" value="1"/>
</dbReference>
<dbReference type="SMART" id="SM00239">
    <property type="entry name" value="C2"/>
    <property type="match status" value="1"/>
</dbReference>
<dbReference type="EMBL" id="BLXT01004927">
    <property type="protein sequence ID" value="GFO18093.1"/>
    <property type="molecule type" value="Genomic_DNA"/>
</dbReference>
<feature type="region of interest" description="Disordered" evidence="2">
    <location>
        <begin position="783"/>
        <end position="814"/>
    </location>
</feature>
<feature type="compositionally biased region" description="Low complexity" evidence="2">
    <location>
        <begin position="446"/>
        <end position="457"/>
    </location>
</feature>
<feature type="region of interest" description="Disordered" evidence="2">
    <location>
        <begin position="1425"/>
        <end position="1486"/>
    </location>
</feature>
<keyword evidence="7" id="KW-1185">Reference proteome</keyword>
<evidence type="ECO:0000259" key="4">
    <source>
        <dbReference type="PROSITE" id="PS50106"/>
    </source>
</evidence>
<feature type="compositionally biased region" description="Polar residues" evidence="2">
    <location>
        <begin position="1943"/>
        <end position="1960"/>
    </location>
</feature>
<feature type="compositionally biased region" description="Polar residues" evidence="2">
    <location>
        <begin position="1473"/>
        <end position="1486"/>
    </location>
</feature>
<dbReference type="PROSITE" id="PS50004">
    <property type="entry name" value="C2"/>
    <property type="match status" value="1"/>
</dbReference>
<accession>A0AAV4BG12</accession>
<dbReference type="Pfam" id="PF00595">
    <property type="entry name" value="PDZ"/>
    <property type="match status" value="1"/>
</dbReference>
<dbReference type="Pfam" id="PF00620">
    <property type="entry name" value="RhoGAP"/>
    <property type="match status" value="1"/>
</dbReference>
<dbReference type="InterPro" id="IPR000198">
    <property type="entry name" value="RhoGAP_dom"/>
</dbReference>
<feature type="compositionally biased region" description="Gly residues" evidence="2">
    <location>
        <begin position="1045"/>
        <end position="1054"/>
    </location>
</feature>
<dbReference type="InterPro" id="IPR052118">
    <property type="entry name" value="Rho-GAP_regulator"/>
</dbReference>
<dbReference type="InterPro" id="IPR008936">
    <property type="entry name" value="Rho_GTPase_activation_prot"/>
</dbReference>
<feature type="compositionally biased region" description="Low complexity" evidence="2">
    <location>
        <begin position="515"/>
        <end position="538"/>
    </location>
</feature>
<dbReference type="InterPro" id="IPR000008">
    <property type="entry name" value="C2_dom"/>
</dbReference>
<dbReference type="SMART" id="SM00228">
    <property type="entry name" value="PDZ"/>
    <property type="match status" value="1"/>
</dbReference>
<dbReference type="InterPro" id="IPR036034">
    <property type="entry name" value="PDZ_sf"/>
</dbReference>
<comment type="caution">
    <text evidence="6">The sequence shown here is derived from an EMBL/GenBank/DDBJ whole genome shotgun (WGS) entry which is preliminary data.</text>
</comment>
<protein>
    <submittedName>
        <fullName evidence="6">Rho GTPase-activating protein 100f-like</fullName>
    </submittedName>
</protein>
<dbReference type="Gene3D" id="2.30.42.10">
    <property type="match status" value="1"/>
</dbReference>
<feature type="region of interest" description="Disordered" evidence="2">
    <location>
        <begin position="515"/>
        <end position="539"/>
    </location>
</feature>
<feature type="domain" description="C2" evidence="3">
    <location>
        <begin position="1574"/>
        <end position="1691"/>
    </location>
</feature>
<feature type="compositionally biased region" description="Polar residues" evidence="2">
    <location>
        <begin position="750"/>
        <end position="761"/>
    </location>
</feature>
<dbReference type="SMART" id="SM00324">
    <property type="entry name" value="RhoGAP"/>
    <property type="match status" value="1"/>
</dbReference>
<feature type="compositionally biased region" description="Basic and acidic residues" evidence="2">
    <location>
        <begin position="323"/>
        <end position="345"/>
    </location>
</feature>
<feature type="region of interest" description="Disordered" evidence="2">
    <location>
        <begin position="108"/>
        <end position="368"/>
    </location>
</feature>
<feature type="compositionally biased region" description="Polar residues" evidence="2">
    <location>
        <begin position="149"/>
        <end position="193"/>
    </location>
</feature>
<dbReference type="SUPFAM" id="SSF49562">
    <property type="entry name" value="C2 domain (Calcium/lipid-binding domain, CaLB)"/>
    <property type="match status" value="1"/>
</dbReference>
<dbReference type="Gene3D" id="1.10.555.10">
    <property type="entry name" value="Rho GTPase activation protein"/>
    <property type="match status" value="1"/>
</dbReference>
<dbReference type="CDD" id="cd00030">
    <property type="entry name" value="C2"/>
    <property type="match status" value="1"/>
</dbReference>
<reference evidence="6 7" key="1">
    <citation type="journal article" date="2021" name="Elife">
        <title>Chloroplast acquisition without the gene transfer in kleptoplastic sea slugs, Plakobranchus ocellatus.</title>
        <authorList>
            <person name="Maeda T."/>
            <person name="Takahashi S."/>
            <person name="Yoshida T."/>
            <person name="Shimamura S."/>
            <person name="Takaki Y."/>
            <person name="Nagai Y."/>
            <person name="Toyoda A."/>
            <person name="Suzuki Y."/>
            <person name="Arimoto A."/>
            <person name="Ishii H."/>
            <person name="Satoh N."/>
            <person name="Nishiyama T."/>
            <person name="Hasebe M."/>
            <person name="Maruyama T."/>
            <person name="Minagawa J."/>
            <person name="Obokata J."/>
            <person name="Shigenobu S."/>
        </authorList>
    </citation>
    <scope>NUCLEOTIDE SEQUENCE [LARGE SCALE GENOMIC DNA]</scope>
</reference>
<name>A0AAV4BG12_9GAST</name>
<keyword evidence="1" id="KW-0343">GTPase activation</keyword>
<evidence type="ECO:0000313" key="7">
    <source>
        <dbReference type="Proteomes" id="UP000735302"/>
    </source>
</evidence>
<evidence type="ECO:0000313" key="6">
    <source>
        <dbReference type="EMBL" id="GFO18093.1"/>
    </source>
</evidence>
<feature type="compositionally biased region" description="Polar residues" evidence="2">
    <location>
        <begin position="482"/>
        <end position="491"/>
    </location>
</feature>
<dbReference type="InterPro" id="IPR001478">
    <property type="entry name" value="PDZ"/>
</dbReference>
<evidence type="ECO:0000259" key="5">
    <source>
        <dbReference type="PROSITE" id="PS50238"/>
    </source>
</evidence>
<feature type="compositionally biased region" description="Basic and acidic residues" evidence="2">
    <location>
        <begin position="289"/>
        <end position="307"/>
    </location>
</feature>
<feature type="compositionally biased region" description="Basic and acidic residues" evidence="2">
    <location>
        <begin position="459"/>
        <end position="471"/>
    </location>
</feature>
<feature type="compositionally biased region" description="Basic and acidic residues" evidence="2">
    <location>
        <begin position="116"/>
        <end position="125"/>
    </location>
</feature>
<gene>
    <name evidence="6" type="ORF">PoB_004459800</name>
</gene>
<feature type="region of interest" description="Disordered" evidence="2">
    <location>
        <begin position="611"/>
        <end position="645"/>
    </location>
</feature>
<feature type="compositionally biased region" description="Basic and acidic residues" evidence="2">
    <location>
        <begin position="139"/>
        <end position="148"/>
    </location>
</feature>
<feature type="compositionally biased region" description="Polar residues" evidence="2">
    <location>
        <begin position="387"/>
        <end position="397"/>
    </location>
</feature>
<proteinExistence type="predicted"/>
<feature type="region of interest" description="Disordered" evidence="2">
    <location>
        <begin position="387"/>
        <end position="413"/>
    </location>
</feature>
<feature type="compositionally biased region" description="Low complexity" evidence="2">
    <location>
        <begin position="1245"/>
        <end position="1258"/>
    </location>
</feature>
<feature type="region of interest" description="Disordered" evidence="2">
    <location>
        <begin position="1167"/>
        <end position="1219"/>
    </location>
</feature>
<evidence type="ECO:0000259" key="3">
    <source>
        <dbReference type="PROSITE" id="PS50004"/>
    </source>
</evidence>
<feature type="compositionally biased region" description="Gly residues" evidence="2">
    <location>
        <begin position="1187"/>
        <end position="1196"/>
    </location>
</feature>
<dbReference type="CDD" id="cd06718">
    <property type="entry name" value="PDZ_Par6-like"/>
    <property type="match status" value="1"/>
</dbReference>
<evidence type="ECO:0000256" key="2">
    <source>
        <dbReference type="SAM" id="MobiDB-lite"/>
    </source>
</evidence>
<dbReference type="InterPro" id="IPR035892">
    <property type="entry name" value="C2_domain_sf"/>
</dbReference>
<dbReference type="Pfam" id="PF25336">
    <property type="entry name" value="C2_SYDE"/>
    <property type="match status" value="1"/>
</dbReference>
<sequence length="1991" mass="222032">MRHFCVAVSLHDSITISRRYQLTPTLRPPPLLFIMLHVTVYFFSFVTVSTSANTALTMEGCREEEFSRLWFPFCPLIASGDTQSYKGKINAKRSLTSPTFNMPLTPPYGAVIMGEEDPRNSEDPIKAVTSGPSAQPQSEDNRDADDSTKLIQVTDGNNITNSNVQSAQNTNRDSTESNLNPQSGAEVNGNSITIPAPERDTQSQEPDPSDSEPLLPQSDSSAPSHDVKEPANHTQASSAPQPEKVLPTPENSGTPRRKRHQRRPLSSPASLRHGAKSESANVASANADQSHESAEKVKLFAGQDRHATASAATSGLGGQVSKSESDSPKRWGRSVSHEEPSRAKTENSLYTQQQHQEKQQQQSATSTTPGIQHNLVLKELTSHSRFQASEQRVQQLTADPGHKSAGSKDSQHLQYQHQYLTEQQQLTLQRLQQQEQIHQKQRQQQRQRQNQQQAQQQLHHRENQSVKDANFKHSPQRYPKESIQQVTGQTSRAERGNSHQHSHRYDLQHNPQYHQLQSEQYKQQQQKQQQQQQQQQRQEGNLSLYHQYQLYQHEAKKEQQQKYFHNRKHHFREAHQEESRFHPKHLSSHPNGDYELSQPINIFHHDINLHHEQQQQQQHQQYQQQQQHKHHTQPNIHGEQPQQTQGQYLKFEQQKQHQERVQQQHQLQLNQYQLRHQYQIRQQQLQQQQQQQQPHQQIWHQQHQQKEQYQQQLLYNQHSQEQIRYQERLLLQQKQQQQQQSPQRGHDISHSSSTPSTFTQQILTHHPHPSIEDKPLQATRSFERGRSATKHPPSLPAGPLSIHTVQSASSPSSSSSSLIAATKSLIPNNIGSYSSSDQHAVYANVRAPNGAPFGLGPVGLEMGIKSMEVEDDSFVVETVEIIKRPGQTLGFYIREGNGYDRTDGVFISRIQMGTVAQSNGLLHVGDEIVTVNNVQVGNMSLDDVVILMSIPKKLVLTIRTRRSSSKNKSCPALPVIPAERPEPPIVVLKKGRSSSASALEMTEKCPDMFEPGQAFAQYPLQAGDYIPRRDIPGGSSVQDRRAAAGAGGVGAVGGGNSPSSRYASIFISPGRAEAKLLSDDGMDSSNSSNDGSLPRSVASSKGGAEARPGHHVGQDVNLGESPLHHSYQQHLQHYPGGYMSVTNPIYDQFPDRELRPHWPPEPEITMGRKAGGMPKSPSRPGAHGHQGSMGGAGTGSSGFRSVTGAGLQVPHGLKEPPYMNIGAIREGLPHHHRQQHGYQHHSHHQQPQIQQQFHSQMHPHQFPSTSPGHQFPFQPSHQQQQQQHSVSVYPQSIGGGGESAGSALSQHYRGGMPLSVLSQEDRRGQERLRSLLSSSKSRYGRLLRSRSPEGCYNSDSELMFSRDQHQTQPQDGGRGFASDYETYGGAFSDDEPVYSIPRVPSSSSSELEMLLKKFTTLSQELQQEQSRLKRQLSSRDKGGGNLLTRTDSLSGDEYGYPSTSGQASPVPVRRAAATQTAGLQPRLSRNVSLDAQSSAASFLYGTSQHESHPDLSGRVSHGNMAISTSQTSAQLAGQQQQGTLEEHNTSAASQVISSRLRDLHLTRKPLHIPYSEFEPYKVDMRKRMETTRSGGLDGLLSVHIMSGQGLKSSKTSLRDLYCVVAVDSLNKARTMIRTGAINFDWDEAFDVDLEDSKEVSFLIYHWDPHFKHRLCFHGSILLPGYVLSSHKRHVAIKLEPKGILFVTLLYKEPAISLQRLPSVRKNALFGVELETVILREASGLNVPRLVHKCVLEVERRGLETVGIYRLCGSARRKAMLREAFQIDSAGVDLSAENVSDIHVITGVLKDYLRELPEPLFTNALYQMLVDALSVRMPCDPEGSAKLMLSILECLPSANQDTMALLLNHLRRIAAHSEKNKMGIDNLAICFGPVLLCPAPNSTPDPLLDFRKHIEVLRYLLEIWDYDGSSSTGTSKSPTVDTVVSMETGESSLQAVSGQQGPQPDQSKRSLGHDRGEDASRQAGGVTALEGNSPRH</sequence>